<dbReference type="InterPro" id="IPR008395">
    <property type="entry name" value="Agenet-like_dom"/>
</dbReference>
<dbReference type="SMART" id="SM00743">
    <property type="entry name" value="Agenet"/>
    <property type="match status" value="2"/>
</dbReference>
<dbReference type="EMBL" id="JAKOGI010000031">
    <property type="protein sequence ID" value="KAJ8448234.1"/>
    <property type="molecule type" value="Genomic_DNA"/>
</dbReference>
<evidence type="ECO:0000313" key="3">
    <source>
        <dbReference type="EMBL" id="KAJ8448234.1"/>
    </source>
</evidence>
<evidence type="ECO:0000259" key="2">
    <source>
        <dbReference type="PROSITE" id="PS51038"/>
    </source>
</evidence>
<evidence type="ECO:0000313" key="4">
    <source>
        <dbReference type="Proteomes" id="UP001153076"/>
    </source>
</evidence>
<dbReference type="SMART" id="SM00439">
    <property type="entry name" value="BAH"/>
    <property type="match status" value="1"/>
</dbReference>
<dbReference type="InterPro" id="IPR014002">
    <property type="entry name" value="Agenet_dom_plant"/>
</dbReference>
<dbReference type="PANTHER" id="PTHR31917">
    <property type="entry name" value="AGENET DOMAIN-CONTAINING PROTEIN-RELATED"/>
    <property type="match status" value="1"/>
</dbReference>
<keyword evidence="4" id="KW-1185">Reference proteome</keyword>
<organism evidence="3 4">
    <name type="scientific">Carnegiea gigantea</name>
    <dbReference type="NCBI Taxonomy" id="171969"/>
    <lineage>
        <taxon>Eukaryota</taxon>
        <taxon>Viridiplantae</taxon>
        <taxon>Streptophyta</taxon>
        <taxon>Embryophyta</taxon>
        <taxon>Tracheophyta</taxon>
        <taxon>Spermatophyta</taxon>
        <taxon>Magnoliopsida</taxon>
        <taxon>eudicotyledons</taxon>
        <taxon>Gunneridae</taxon>
        <taxon>Pentapetalae</taxon>
        <taxon>Caryophyllales</taxon>
        <taxon>Cactineae</taxon>
        <taxon>Cactaceae</taxon>
        <taxon>Cactoideae</taxon>
        <taxon>Echinocereeae</taxon>
        <taxon>Carnegiea</taxon>
    </lineage>
</organism>
<evidence type="ECO:0000256" key="1">
    <source>
        <dbReference type="SAM" id="MobiDB-lite"/>
    </source>
</evidence>
<name>A0A9Q1KRA5_9CARY</name>
<dbReference type="OrthoDB" id="1883212at2759"/>
<feature type="region of interest" description="Disordered" evidence="1">
    <location>
        <begin position="298"/>
        <end position="328"/>
    </location>
</feature>
<dbReference type="Proteomes" id="UP001153076">
    <property type="component" value="Unassembled WGS sequence"/>
</dbReference>
<dbReference type="PANTHER" id="PTHR31917:SF58">
    <property type="entry name" value="AGENET AND BROMO-ADJACENT HOMOLOGY (BAH) DOMAIN-CONTAINING PROTEIN"/>
    <property type="match status" value="1"/>
</dbReference>
<dbReference type="Pfam" id="PF01426">
    <property type="entry name" value="BAH"/>
    <property type="match status" value="1"/>
</dbReference>
<gene>
    <name evidence="3" type="ORF">Cgig2_025158</name>
</gene>
<dbReference type="AlphaFoldDB" id="A0A9Q1KRA5"/>
<dbReference type="Pfam" id="PF05641">
    <property type="entry name" value="Agenet"/>
    <property type="match status" value="1"/>
</dbReference>
<dbReference type="PROSITE" id="PS51038">
    <property type="entry name" value="BAH"/>
    <property type="match status" value="1"/>
</dbReference>
<feature type="domain" description="BAH" evidence="2">
    <location>
        <begin position="158"/>
        <end position="275"/>
    </location>
</feature>
<reference evidence="3" key="1">
    <citation type="submission" date="2022-04" db="EMBL/GenBank/DDBJ databases">
        <title>Carnegiea gigantea Genome sequencing and assembly v2.</title>
        <authorList>
            <person name="Copetti D."/>
            <person name="Sanderson M.J."/>
            <person name="Burquez A."/>
            <person name="Wojciechowski M.F."/>
        </authorList>
    </citation>
    <scope>NUCLEOTIDE SEQUENCE</scope>
    <source>
        <strain evidence="3">SGP5-SGP5p</strain>
        <tissue evidence="3">Aerial part</tissue>
    </source>
</reference>
<dbReference type="Gene3D" id="2.30.30.490">
    <property type="match status" value="1"/>
</dbReference>
<dbReference type="InterPro" id="IPR001025">
    <property type="entry name" value="BAH_dom"/>
</dbReference>
<proteinExistence type="predicted"/>
<dbReference type="CDD" id="cd20405">
    <property type="entry name" value="Tudor_Agenet_AtDUF_rpt1_3"/>
    <property type="match status" value="1"/>
</dbReference>
<sequence length="701" mass="79634">MEKGLKTAAATVAERYVGWQELYVCGDKGMREIHYYLKKKDGGLDLAVVGKEKSLRHITYRLLLDSSLSSSSFVKLRSRREVIDWLHNFLPDSSSPVLPQTSDGSIDANGSDELGPEMMKGYQVQKLAQCTKEFQWLGSPSFCRKKRKHYEAFSRNGVKISVNEFVYVLAEEDKRLVAYLDDMYEDAKGNKMVVVRWFHKIDEVGIDLPHNFNDREIFFSLCLQDLSIECIDGSATVLSPEHYAKFLKAVKHTQSALFVCCRQYDNDELKPLDITQVKGYWKQEIVRYMFSRSSSRACEKSSLPNDSQKKGDASDVSGTKPRKRLRLSRDSKVDLQCANDVDANDMHGQDNVVCLNEKRNDVTKCGFTQGTDANESRKDANTETVSLCMAVGSAIEVLSQDSGLRGCWFRAVIIKKHKNKVKLRYDDIKDAENEATCLEEWVLASRIAARDEVGIRICGRTTIRPRLVHDCKMACALNVGTVVDAWWHDGWWEGIVIHKESDEKFRVYFPGEKREAFFCQSDLRPSQEWIGNTWKQLNEQPALAVSIISKLGVTETTNVKEPTSVVCKDKQPEHIMPKGDFSHGDSDHSRNLLLDSEQKASGSPIFDLSKDDFLSQLRWRTSKKRKRIYVPRVEPSGNKRSSPGRTKALENHQEFVVPRNLKAEKESCKTAKVDRDKCKYISDSILTSSAVPPLTSLVMSR</sequence>
<comment type="caution">
    <text evidence="3">The sequence shown here is derived from an EMBL/GenBank/DDBJ whole genome shotgun (WGS) entry which is preliminary data.</text>
</comment>
<protein>
    <recommendedName>
        <fullName evidence="2">BAH domain-containing protein</fullName>
    </recommendedName>
</protein>
<accession>A0A9Q1KRA5</accession>
<dbReference type="InterPro" id="IPR043151">
    <property type="entry name" value="BAH_sf"/>
</dbReference>
<dbReference type="GO" id="GO:0003682">
    <property type="term" value="F:chromatin binding"/>
    <property type="evidence" value="ECO:0007669"/>
    <property type="project" value="InterPro"/>
</dbReference>